<evidence type="ECO:0000313" key="2">
    <source>
        <dbReference type="EMBL" id="CAF4376298.1"/>
    </source>
</evidence>
<dbReference type="Proteomes" id="UP000681720">
    <property type="component" value="Unassembled WGS sequence"/>
</dbReference>
<name>A0A8S2VIH2_9BILA</name>
<sequence length="28" mass="3101">WALMLSQMAHIEAEIQATSTPNETTVNI</sequence>
<protein>
    <submittedName>
        <fullName evidence="1">Uncharacterized protein</fullName>
    </submittedName>
</protein>
<feature type="non-terminal residue" evidence="1">
    <location>
        <position position="1"/>
    </location>
</feature>
<dbReference type="AlphaFoldDB" id="A0A8S2VIH2"/>
<evidence type="ECO:0000313" key="5">
    <source>
        <dbReference type="Proteomes" id="UP000681967"/>
    </source>
</evidence>
<gene>
    <name evidence="1" type="ORF">BYL167_LOCUS30375</name>
    <name evidence="2" type="ORF">BYL167_LOCUS30541</name>
    <name evidence="3" type="ORF">GIL414_LOCUS34918</name>
    <name evidence="4" type="ORF">GIL414_LOCUS34994</name>
</gene>
<organism evidence="1 5">
    <name type="scientific">Rotaria magnacalcarata</name>
    <dbReference type="NCBI Taxonomy" id="392030"/>
    <lineage>
        <taxon>Eukaryota</taxon>
        <taxon>Metazoa</taxon>
        <taxon>Spiralia</taxon>
        <taxon>Gnathifera</taxon>
        <taxon>Rotifera</taxon>
        <taxon>Eurotatoria</taxon>
        <taxon>Bdelloidea</taxon>
        <taxon>Philodinida</taxon>
        <taxon>Philodinidae</taxon>
        <taxon>Rotaria</taxon>
    </lineage>
</organism>
<dbReference type="EMBL" id="CAJOBH010049592">
    <property type="protein sequence ID" value="CAF4372410.1"/>
    <property type="molecule type" value="Genomic_DNA"/>
</dbReference>
<evidence type="ECO:0000313" key="3">
    <source>
        <dbReference type="EMBL" id="CAF4505093.1"/>
    </source>
</evidence>
<dbReference type="EMBL" id="CAJOBJ010082407">
    <property type="protein sequence ID" value="CAF4506766.1"/>
    <property type="molecule type" value="Genomic_DNA"/>
</dbReference>
<evidence type="ECO:0000313" key="1">
    <source>
        <dbReference type="EMBL" id="CAF4372410.1"/>
    </source>
</evidence>
<reference evidence="1" key="1">
    <citation type="submission" date="2021-02" db="EMBL/GenBank/DDBJ databases">
        <authorList>
            <person name="Nowell W R."/>
        </authorList>
    </citation>
    <scope>NUCLEOTIDE SEQUENCE</scope>
</reference>
<proteinExistence type="predicted"/>
<accession>A0A8S2VIH2</accession>
<dbReference type="Proteomes" id="UP000681967">
    <property type="component" value="Unassembled WGS sequence"/>
</dbReference>
<dbReference type="EMBL" id="CAJOBH010050378">
    <property type="protein sequence ID" value="CAF4376298.1"/>
    <property type="molecule type" value="Genomic_DNA"/>
</dbReference>
<dbReference type="EMBL" id="CAJOBJ010081965">
    <property type="protein sequence ID" value="CAF4505093.1"/>
    <property type="molecule type" value="Genomic_DNA"/>
</dbReference>
<evidence type="ECO:0000313" key="4">
    <source>
        <dbReference type="EMBL" id="CAF4506766.1"/>
    </source>
</evidence>
<comment type="caution">
    <text evidence="1">The sequence shown here is derived from an EMBL/GenBank/DDBJ whole genome shotgun (WGS) entry which is preliminary data.</text>
</comment>